<feature type="binding site" evidence="8">
    <location>
        <position position="105"/>
    </location>
    <ligand>
        <name>[4Fe-4S] cluster</name>
        <dbReference type="ChEBI" id="CHEBI:49883"/>
        <label>2</label>
    </ligand>
</feature>
<keyword evidence="5 8" id="KW-1278">Translocase</keyword>
<dbReference type="HAMAP" id="MF_01351">
    <property type="entry name" value="NDH1_NuoI"/>
    <property type="match status" value="1"/>
</dbReference>
<feature type="binding site" evidence="8">
    <location>
        <position position="62"/>
    </location>
    <ligand>
        <name>[4Fe-4S] cluster</name>
        <dbReference type="ChEBI" id="CHEBI:49883"/>
        <label>1</label>
    </ligand>
</feature>
<dbReference type="GO" id="GO:0051539">
    <property type="term" value="F:4 iron, 4 sulfur cluster binding"/>
    <property type="evidence" value="ECO:0007669"/>
    <property type="project" value="UniProtKB-KW"/>
</dbReference>
<proteinExistence type="inferred from homology"/>
<evidence type="ECO:0000259" key="9">
    <source>
        <dbReference type="PROSITE" id="PS51379"/>
    </source>
</evidence>
<dbReference type="GO" id="GO:0009060">
    <property type="term" value="P:aerobic respiration"/>
    <property type="evidence" value="ECO:0007669"/>
    <property type="project" value="TreeGrafter"/>
</dbReference>
<evidence type="ECO:0000256" key="5">
    <source>
        <dbReference type="ARBA" id="ARBA00022967"/>
    </source>
</evidence>
<keyword evidence="6 8" id="KW-0408">Iron</keyword>
<comment type="subunit">
    <text evidence="8">NDH-1 is composed of 14 different subunits. Subunits NuoA, H, J, K, L, M, N constitute the membrane sector of the complex.</text>
</comment>
<feature type="domain" description="4Fe-4S ferredoxin-type" evidence="9">
    <location>
        <begin position="96"/>
        <end position="125"/>
    </location>
</feature>
<keyword evidence="8" id="KW-0472">Membrane</keyword>
<comment type="cofactor">
    <cofactor evidence="8">
        <name>[4Fe-4S] cluster</name>
        <dbReference type="ChEBI" id="CHEBI:49883"/>
    </cofactor>
    <text evidence="8">Binds 2 [4Fe-4S] clusters per subunit.</text>
</comment>
<dbReference type="EC" id="7.1.1.-" evidence="8"/>
<feature type="domain" description="4Fe-4S ferredoxin-type" evidence="9">
    <location>
        <begin position="50"/>
        <end position="79"/>
    </location>
</feature>
<feature type="binding site" evidence="8">
    <location>
        <position position="111"/>
    </location>
    <ligand>
        <name>[4Fe-4S] cluster</name>
        <dbReference type="ChEBI" id="CHEBI:49883"/>
        <label>2</label>
    </ligand>
</feature>
<dbReference type="NCBIfam" id="TIGR01971">
    <property type="entry name" value="NuoI"/>
    <property type="match status" value="1"/>
</dbReference>
<evidence type="ECO:0000313" key="11">
    <source>
        <dbReference type="Proteomes" id="UP001319200"/>
    </source>
</evidence>
<dbReference type="Gene3D" id="3.30.70.3270">
    <property type="match status" value="1"/>
</dbReference>
<dbReference type="Proteomes" id="UP001319200">
    <property type="component" value="Unassembled WGS sequence"/>
</dbReference>
<dbReference type="InterPro" id="IPR017900">
    <property type="entry name" value="4Fe4S_Fe_S_CS"/>
</dbReference>
<dbReference type="AlphaFoldDB" id="A0AAP2GJH1"/>
<comment type="catalytic activity">
    <reaction evidence="8">
        <text>a quinone + NADH + 5 H(+)(in) = a quinol + NAD(+) + 4 H(+)(out)</text>
        <dbReference type="Rhea" id="RHEA:57888"/>
        <dbReference type="ChEBI" id="CHEBI:15378"/>
        <dbReference type="ChEBI" id="CHEBI:24646"/>
        <dbReference type="ChEBI" id="CHEBI:57540"/>
        <dbReference type="ChEBI" id="CHEBI:57945"/>
        <dbReference type="ChEBI" id="CHEBI:132124"/>
    </reaction>
</comment>
<keyword evidence="3 8" id="KW-0479">Metal-binding</keyword>
<dbReference type="InterPro" id="IPR017896">
    <property type="entry name" value="4Fe4S_Fe-S-bd"/>
</dbReference>
<keyword evidence="4" id="KW-0677">Repeat</keyword>
<dbReference type="EMBL" id="JAHESF010000012">
    <property type="protein sequence ID" value="MBT1698004.1"/>
    <property type="molecule type" value="Genomic_DNA"/>
</dbReference>
<feature type="binding site" evidence="8">
    <location>
        <position position="59"/>
    </location>
    <ligand>
        <name>[4Fe-4S] cluster</name>
        <dbReference type="ChEBI" id="CHEBI:49883"/>
        <label>1</label>
    </ligand>
</feature>
<dbReference type="PANTHER" id="PTHR10849">
    <property type="entry name" value="NADH DEHYDROGENASE UBIQUINONE IRON-SULFUR PROTEIN 8, MITOCHONDRIAL"/>
    <property type="match status" value="1"/>
</dbReference>
<evidence type="ECO:0000256" key="4">
    <source>
        <dbReference type="ARBA" id="ARBA00022737"/>
    </source>
</evidence>
<dbReference type="Pfam" id="PF12838">
    <property type="entry name" value="Fer4_7"/>
    <property type="match status" value="1"/>
</dbReference>
<name>A0AAP2GJH1_9BACT</name>
<evidence type="ECO:0000256" key="6">
    <source>
        <dbReference type="ARBA" id="ARBA00023004"/>
    </source>
</evidence>
<evidence type="ECO:0000256" key="1">
    <source>
        <dbReference type="ARBA" id="ARBA00010277"/>
    </source>
</evidence>
<dbReference type="SUPFAM" id="SSF54862">
    <property type="entry name" value="4Fe-4S ferredoxins"/>
    <property type="match status" value="1"/>
</dbReference>
<gene>
    <name evidence="8" type="primary">nuoI</name>
    <name evidence="10" type="ORF">KK083_14015</name>
</gene>
<dbReference type="PROSITE" id="PS51379">
    <property type="entry name" value="4FE4S_FER_2"/>
    <property type="match status" value="2"/>
</dbReference>
<dbReference type="PANTHER" id="PTHR10849:SF20">
    <property type="entry name" value="NADH DEHYDROGENASE [UBIQUINONE] IRON-SULFUR PROTEIN 8, MITOCHONDRIAL"/>
    <property type="match status" value="1"/>
</dbReference>
<reference evidence="10 11" key="1">
    <citation type="submission" date="2021-05" db="EMBL/GenBank/DDBJ databases">
        <title>A Polyphasic approach of four new species of the genus Ohtaekwangia: Ohtaekwangia histidinii sp. nov., Ohtaekwangia cretensis sp. nov., Ohtaekwangia indiensis sp. nov., Ohtaekwangia reichenbachii sp. nov. from diverse environment.</title>
        <authorList>
            <person name="Octaviana S."/>
        </authorList>
    </citation>
    <scope>NUCLEOTIDE SEQUENCE [LARGE SCALE GENOMIC DNA]</scope>
    <source>
        <strain evidence="10 11">PWU4</strain>
    </source>
</reference>
<accession>A0AAP2GJH1</accession>
<evidence type="ECO:0000313" key="10">
    <source>
        <dbReference type="EMBL" id="MBT1698004.1"/>
    </source>
</evidence>
<dbReference type="GO" id="GO:0048038">
    <property type="term" value="F:quinone binding"/>
    <property type="evidence" value="ECO:0007669"/>
    <property type="project" value="UniProtKB-KW"/>
</dbReference>
<evidence type="ECO:0000256" key="7">
    <source>
        <dbReference type="ARBA" id="ARBA00023014"/>
    </source>
</evidence>
<organism evidence="10 11">
    <name type="scientific">Chryseosolibacter histidini</name>
    <dbReference type="NCBI Taxonomy" id="2782349"/>
    <lineage>
        <taxon>Bacteria</taxon>
        <taxon>Pseudomonadati</taxon>
        <taxon>Bacteroidota</taxon>
        <taxon>Cytophagia</taxon>
        <taxon>Cytophagales</taxon>
        <taxon>Chryseotaleaceae</taxon>
        <taxon>Chryseosolibacter</taxon>
    </lineage>
</organism>
<keyword evidence="7 8" id="KW-0411">Iron-sulfur</keyword>
<keyword evidence="8" id="KW-0874">Quinone</keyword>
<sequence>MTFAERIYLPAILGGVIITLKHLFKRKATIKYPEKKREFSPVWRGHHVLKRDDKGAERCTACGLCAVACPAEAITMTSGERKKGEEHLYREEKYATTYEINMLRCIFCGLCEEACPKEAIFLTDRLVTTEYGRDEFIYGKDKLVEPVDKRIDVTKRQTPAVLEFKKHKEFSHNK</sequence>
<comment type="similarity">
    <text evidence="1 8">Belongs to the complex I 23 kDa subunit family.</text>
</comment>
<keyword evidence="8" id="KW-0830">Ubiquinone</keyword>
<dbReference type="InterPro" id="IPR010226">
    <property type="entry name" value="NADH_quinone_OxRdtase_chainI"/>
</dbReference>
<keyword evidence="8" id="KW-1003">Cell membrane</keyword>
<keyword evidence="8" id="KW-0520">NAD</keyword>
<dbReference type="GO" id="GO:0005886">
    <property type="term" value="C:plasma membrane"/>
    <property type="evidence" value="ECO:0007669"/>
    <property type="project" value="UniProtKB-SubCell"/>
</dbReference>
<dbReference type="GO" id="GO:0050136">
    <property type="term" value="F:NADH dehydrogenase (quinone) (non-electrogenic) activity"/>
    <property type="evidence" value="ECO:0007669"/>
    <property type="project" value="UniProtKB-UniRule"/>
</dbReference>
<dbReference type="GO" id="GO:0005506">
    <property type="term" value="F:iron ion binding"/>
    <property type="evidence" value="ECO:0007669"/>
    <property type="project" value="UniProtKB-UniRule"/>
</dbReference>
<comment type="subcellular location">
    <subcellularLocation>
        <location evidence="8">Cell membrane</location>
        <topology evidence="8">Peripheral membrane protein</topology>
    </subcellularLocation>
</comment>
<keyword evidence="11" id="KW-1185">Reference proteome</keyword>
<evidence type="ECO:0000256" key="8">
    <source>
        <dbReference type="HAMAP-Rule" id="MF_01351"/>
    </source>
</evidence>
<feature type="binding site" evidence="8">
    <location>
        <position position="65"/>
    </location>
    <ligand>
        <name>[4Fe-4S] cluster</name>
        <dbReference type="ChEBI" id="CHEBI:49883"/>
        <label>1</label>
    </ligand>
</feature>
<feature type="binding site" evidence="8">
    <location>
        <position position="69"/>
    </location>
    <ligand>
        <name>[4Fe-4S] cluster</name>
        <dbReference type="ChEBI" id="CHEBI:49883"/>
        <label>2</label>
    </ligand>
</feature>
<comment type="caution">
    <text evidence="10">The sequence shown here is derived from an EMBL/GenBank/DDBJ whole genome shotgun (WGS) entry which is preliminary data.</text>
</comment>
<protein>
    <recommendedName>
        <fullName evidence="8">NADH-quinone oxidoreductase subunit I</fullName>
        <ecNumber evidence="8">7.1.1.-</ecNumber>
    </recommendedName>
    <alternativeName>
        <fullName evidence="8">NADH dehydrogenase I subunit I</fullName>
    </alternativeName>
    <alternativeName>
        <fullName evidence="8">NDH-1 subunit I</fullName>
    </alternativeName>
</protein>
<comment type="function">
    <text evidence="8">NDH-1 shuttles electrons from NADH, via FMN and iron-sulfur (Fe-S) centers, to quinones in the respiratory chain. The immediate electron acceptor for the enzyme in this species is believed to be ubiquinone. Couples the redox reaction to proton translocation (for every two electrons transferred, four hydrogen ions are translocated across the cytoplasmic membrane), and thus conserves the redox energy in a proton gradient.</text>
</comment>
<feature type="binding site" evidence="8">
    <location>
        <position position="108"/>
    </location>
    <ligand>
        <name>[4Fe-4S] cluster</name>
        <dbReference type="ChEBI" id="CHEBI:49883"/>
        <label>2</label>
    </ligand>
</feature>
<keyword evidence="2 8" id="KW-0004">4Fe-4S</keyword>
<dbReference type="PROSITE" id="PS00198">
    <property type="entry name" value="4FE4S_FER_1"/>
    <property type="match status" value="2"/>
</dbReference>
<evidence type="ECO:0000256" key="2">
    <source>
        <dbReference type="ARBA" id="ARBA00022485"/>
    </source>
</evidence>
<feature type="binding site" evidence="8">
    <location>
        <position position="115"/>
    </location>
    <ligand>
        <name>[4Fe-4S] cluster</name>
        <dbReference type="ChEBI" id="CHEBI:49883"/>
        <label>1</label>
    </ligand>
</feature>
<evidence type="ECO:0000256" key="3">
    <source>
        <dbReference type="ARBA" id="ARBA00022723"/>
    </source>
</evidence>